<feature type="transmembrane region" description="Helical" evidence="9">
    <location>
        <begin position="561"/>
        <end position="586"/>
    </location>
</feature>
<dbReference type="Gene3D" id="1.20.1530.20">
    <property type="match status" value="1"/>
</dbReference>
<evidence type="ECO:0000256" key="9">
    <source>
        <dbReference type="SAM" id="Phobius"/>
    </source>
</evidence>
<feature type="region of interest" description="Disordered" evidence="8">
    <location>
        <begin position="1"/>
        <end position="33"/>
    </location>
</feature>
<evidence type="ECO:0000256" key="8">
    <source>
        <dbReference type="SAM" id="MobiDB-lite"/>
    </source>
</evidence>
<dbReference type="Proteomes" id="UP000033140">
    <property type="component" value="Unassembled WGS sequence"/>
</dbReference>
<dbReference type="InterPro" id="IPR038770">
    <property type="entry name" value="Na+/solute_symporter_sf"/>
</dbReference>
<feature type="domain" description="Cation/H+ exchanger transmembrane" evidence="10">
    <location>
        <begin position="442"/>
        <end position="828"/>
    </location>
</feature>
<reference evidence="12 13" key="3">
    <citation type="journal article" date="2015" name="Genome Announc.">
        <title>Draft Genome Sequence of the Archiascomycetous Yeast Saitoella complicata.</title>
        <authorList>
            <person name="Yamauchi K."/>
            <person name="Kondo S."/>
            <person name="Hamamoto M."/>
            <person name="Takahashi Y."/>
            <person name="Ogura Y."/>
            <person name="Hayashi T."/>
            <person name="Nishida H."/>
        </authorList>
    </citation>
    <scope>NUCLEOTIDE SEQUENCE [LARGE SCALE GENOMIC DNA]</scope>
    <source>
        <strain evidence="12 13">NRRL Y-17804</strain>
    </source>
</reference>
<comment type="caution">
    <text evidence="12">The sequence shown here is derived from an EMBL/GenBank/DDBJ whole genome shotgun (WGS) entry which is preliminary data.</text>
</comment>
<proteinExistence type="predicted"/>
<dbReference type="EMBL" id="BACD03000024">
    <property type="protein sequence ID" value="GAO49638.1"/>
    <property type="molecule type" value="Genomic_DNA"/>
</dbReference>
<keyword evidence="4 9" id="KW-0812">Transmembrane</keyword>
<evidence type="ECO:0000256" key="4">
    <source>
        <dbReference type="ARBA" id="ARBA00022692"/>
    </source>
</evidence>
<feature type="domain" description="Pre-rRNA-processing protein Ipi1 N-terminal" evidence="11">
    <location>
        <begin position="143"/>
        <end position="235"/>
    </location>
</feature>
<feature type="compositionally biased region" description="Basic and acidic residues" evidence="8">
    <location>
        <begin position="1171"/>
        <end position="1180"/>
    </location>
</feature>
<feature type="region of interest" description="Disordered" evidence="8">
    <location>
        <begin position="1062"/>
        <end position="1097"/>
    </location>
</feature>
<dbReference type="GO" id="GO:0015297">
    <property type="term" value="F:antiporter activity"/>
    <property type="evidence" value="ECO:0007669"/>
    <property type="project" value="InterPro"/>
</dbReference>
<protein>
    <recommendedName>
        <fullName evidence="14">Pre-rRNA-processing protein IPI1</fullName>
    </recommendedName>
</protein>
<dbReference type="InterPro" id="IPR011989">
    <property type="entry name" value="ARM-like"/>
</dbReference>
<feature type="region of interest" description="Disordered" evidence="8">
    <location>
        <begin position="1145"/>
        <end position="1180"/>
    </location>
</feature>
<evidence type="ECO:0000256" key="3">
    <source>
        <dbReference type="ARBA" id="ARBA00022448"/>
    </source>
</evidence>
<accession>A0A0E9NIJ9</accession>
<evidence type="ECO:0000256" key="1">
    <source>
        <dbReference type="ARBA" id="ARBA00002355"/>
    </source>
</evidence>
<feature type="transmembrane region" description="Helical" evidence="9">
    <location>
        <begin position="461"/>
        <end position="479"/>
    </location>
</feature>
<dbReference type="STRING" id="698492.A0A0E9NIJ9"/>
<evidence type="ECO:0000259" key="11">
    <source>
        <dbReference type="Pfam" id="PF12333"/>
    </source>
</evidence>
<feature type="transmembrane region" description="Helical" evidence="9">
    <location>
        <begin position="491"/>
        <end position="514"/>
    </location>
</feature>
<dbReference type="GO" id="GO:0016020">
    <property type="term" value="C:membrane"/>
    <property type="evidence" value="ECO:0007669"/>
    <property type="project" value="UniProtKB-SubCell"/>
</dbReference>
<keyword evidence="13" id="KW-1185">Reference proteome</keyword>
<evidence type="ECO:0000259" key="10">
    <source>
        <dbReference type="Pfam" id="PF00999"/>
    </source>
</evidence>
<feature type="transmembrane region" description="Helical" evidence="9">
    <location>
        <begin position="748"/>
        <end position="770"/>
    </location>
</feature>
<dbReference type="PANTHER" id="PTHR32468">
    <property type="entry name" value="CATION/H + ANTIPORTER"/>
    <property type="match status" value="1"/>
</dbReference>
<dbReference type="InterPro" id="IPR024679">
    <property type="entry name" value="Ipi1_N"/>
</dbReference>
<comment type="function">
    <text evidence="1">Component of the RIX1 complex required for processing of ITS2 sequences from 35S pre-rRNA.</text>
</comment>
<feature type="transmembrane region" description="Helical" evidence="9">
    <location>
        <begin position="782"/>
        <end position="802"/>
    </location>
</feature>
<feature type="compositionally biased region" description="Polar residues" evidence="8">
    <location>
        <begin position="1145"/>
        <end position="1158"/>
    </location>
</feature>
<sequence length="1287" mass="138158">MPKASKKKKEKKADFAKRKLKVGKSKAQPANFTDTSFRSKAVTLPTQFTDVQAANPDEAPASSTLDQQTLDHHLALTKHYSATNRTAALTALTDILKKHPPGPLHLSPIITALAPLILDDEPKVRQALLTLLESLAPNEVTWLTPHTPLLLLYISSAMTHIAPGVRGYSTRFLHWLLEASSNAVVSAWTLKVWTGFAGLLGWSVPGLGVDNGKRVNNTSGLGGKISRGRHLKCLGVMLRMGLHVASEGEGGAKKERVPNRCVHPAYALPRTTNPYAHLSLFTPAPTPSTAGSTSGPAVVASPESPHGRYLILRPYLPGIIKWLSDSAQDDDRELKAGVREIAGVLNGVINREEVAEEEGGNGDGLRSEQPAARALSTMATTVTAFLTETITATVAAASVSASASATAGNSVTPQGGILEGENPTHYDPQNPIILFIIQAGIIIIFCRLLHYPLSLLRQPRVIAEVIGGVLLGPSVMGRIPSFTSTIFPPAAIPNLSLVANLGLVLFLFIVGLEVDLRWVRGEWRVAAGVAAAGMGVPFGLGVGIAYGLYHDFRDEPGTEPIAFGTYALFIGVAMAITAFPVLCRILTELKLLSTPVGIIVLSAGVGNDVVGWILLALCVALVNSGSGVAAVWVLLTAVGYTLFLFFAVRPAFMLVLKRTRALEDGPSQGVIALTLLIALSSAFFTGVIGVHPIFGAFMAGLICPHDGGFAIKVTEKIEDLVSALFLPLYFALSGLSTNLGLLDSGKTWGYVIGVTVIAFLGKFSAASVAARMSGLFWRESMAIGSLMSCKGLVELIVLNIGLQARILSQRTFTIFVVMALVTTFATTPLTVALYPVWYQKKLEAWKKGLIDWDTGRPTTKGRAEEEDVSVVAARLESGKVRDLLVYLRLENMPALMTFVSLLGGRPHDIKRVHPSHAATTLGETEPAPPKRPVEVHGVRLMELTERDSSVMRVSEAEDLSWRDPIINTFRNFGRLYNLGVSGEVLIAPESSFAELLVSQAGREDVDMLLLPWSEGEMREGERGGFEGLRDERTYASFIGEAVEGSSPTCNVAVLVNKGFGGSSPVEERRPHPLRRRTSAMSISAHSHSVREKTVAPPIPDRSHHVYMPFFGGADGRVALRLVLQLAENADITATIVFFERVGSGEASSSGVDLSPTTSRTEDTPLRTVQSKTKDSTHETELQARDLSFFESIRRSLPENLASRVLLESTQTSSPVEDAMARAEREVGQNPKNAGDLIVVARRSNAIDPIDKPGSSYGTLGVLGGRFVERGLSASVLVVQGARGHRHE</sequence>
<dbReference type="GO" id="GO:1902600">
    <property type="term" value="P:proton transmembrane transport"/>
    <property type="evidence" value="ECO:0007669"/>
    <property type="project" value="InterPro"/>
</dbReference>
<organism evidence="12 13">
    <name type="scientific">Saitoella complicata (strain BCRC 22490 / CBS 7301 / JCM 7358 / NBRC 10748 / NRRL Y-17804)</name>
    <dbReference type="NCBI Taxonomy" id="698492"/>
    <lineage>
        <taxon>Eukaryota</taxon>
        <taxon>Fungi</taxon>
        <taxon>Dikarya</taxon>
        <taxon>Ascomycota</taxon>
        <taxon>Taphrinomycotina</taxon>
        <taxon>Taphrinomycotina incertae sedis</taxon>
        <taxon>Saitoella</taxon>
    </lineage>
</organism>
<feature type="transmembrane region" description="Helical" evidence="9">
    <location>
        <begin position="432"/>
        <end position="449"/>
    </location>
</feature>
<feature type="transmembrane region" description="Helical" evidence="9">
    <location>
        <begin position="526"/>
        <end position="549"/>
    </location>
</feature>
<reference evidence="12 13" key="2">
    <citation type="journal article" date="2014" name="J. Gen. Appl. Microbiol.">
        <title>The early diverging ascomycetous budding yeast Saitoella complicata has three histone deacetylases belonging to the Clr6, Hos2, and Rpd3 lineages.</title>
        <authorList>
            <person name="Nishida H."/>
            <person name="Matsumoto T."/>
            <person name="Kondo S."/>
            <person name="Hamamoto M."/>
            <person name="Yoshikawa H."/>
        </authorList>
    </citation>
    <scope>NUCLEOTIDE SEQUENCE [LARGE SCALE GENOMIC DNA]</scope>
    <source>
        <strain evidence="12 13">NRRL Y-17804</strain>
    </source>
</reference>
<feature type="transmembrane region" description="Helical" evidence="9">
    <location>
        <begin position="669"/>
        <end position="687"/>
    </location>
</feature>
<evidence type="ECO:0000313" key="12">
    <source>
        <dbReference type="EMBL" id="GAO49638.1"/>
    </source>
</evidence>
<evidence type="ECO:0000256" key="6">
    <source>
        <dbReference type="ARBA" id="ARBA00023065"/>
    </source>
</evidence>
<dbReference type="Pfam" id="PF00999">
    <property type="entry name" value="Na_H_Exchanger"/>
    <property type="match status" value="1"/>
</dbReference>
<gene>
    <name evidence="12" type="ORF">G7K_3787-t1</name>
</gene>
<evidence type="ECO:0000256" key="2">
    <source>
        <dbReference type="ARBA" id="ARBA00004141"/>
    </source>
</evidence>
<feature type="compositionally biased region" description="Basic residues" evidence="8">
    <location>
        <begin position="1"/>
        <end position="10"/>
    </location>
</feature>
<evidence type="ECO:0000313" key="13">
    <source>
        <dbReference type="Proteomes" id="UP000033140"/>
    </source>
</evidence>
<keyword evidence="7 9" id="KW-0472">Membrane</keyword>
<keyword evidence="6" id="KW-0406">Ion transport</keyword>
<dbReference type="PANTHER" id="PTHR32468:SF0">
    <property type="entry name" value="K(+)_H(+) ANTIPORTER 1"/>
    <property type="match status" value="1"/>
</dbReference>
<dbReference type="Pfam" id="PF12333">
    <property type="entry name" value="Ipi1_N"/>
    <property type="match status" value="1"/>
</dbReference>
<feature type="transmembrane region" description="Helical" evidence="9">
    <location>
        <begin position="628"/>
        <end position="648"/>
    </location>
</feature>
<dbReference type="Gene3D" id="1.25.10.10">
    <property type="entry name" value="Leucine-rich Repeat Variant"/>
    <property type="match status" value="1"/>
</dbReference>
<dbReference type="SUPFAM" id="SSF48371">
    <property type="entry name" value="ARM repeat"/>
    <property type="match status" value="1"/>
</dbReference>
<evidence type="ECO:0000256" key="7">
    <source>
        <dbReference type="ARBA" id="ARBA00023136"/>
    </source>
</evidence>
<keyword evidence="5 9" id="KW-1133">Transmembrane helix</keyword>
<comment type="subcellular location">
    <subcellularLocation>
        <location evidence="2">Membrane</location>
        <topology evidence="2">Multi-pass membrane protein</topology>
    </subcellularLocation>
</comment>
<keyword evidence="3" id="KW-0813">Transport</keyword>
<feature type="region of interest" description="Disordered" evidence="8">
    <location>
        <begin position="353"/>
        <end position="372"/>
    </location>
</feature>
<evidence type="ECO:0008006" key="14">
    <source>
        <dbReference type="Google" id="ProtNLM"/>
    </source>
</evidence>
<feature type="transmembrane region" description="Helical" evidence="9">
    <location>
        <begin position="723"/>
        <end position="742"/>
    </location>
</feature>
<dbReference type="OMA" id="DSTHETE"/>
<reference evidence="12 13" key="1">
    <citation type="journal article" date="2011" name="J. Gen. Appl. Microbiol.">
        <title>Draft genome sequencing of the enigmatic yeast Saitoella complicata.</title>
        <authorList>
            <person name="Nishida H."/>
            <person name="Hamamoto M."/>
            <person name="Sugiyama J."/>
        </authorList>
    </citation>
    <scope>NUCLEOTIDE SEQUENCE [LARGE SCALE GENOMIC DNA]</scope>
    <source>
        <strain evidence="12 13">NRRL Y-17804</strain>
    </source>
</reference>
<name>A0A0E9NIJ9_SAICN</name>
<dbReference type="InterPro" id="IPR016024">
    <property type="entry name" value="ARM-type_fold"/>
</dbReference>
<dbReference type="InterPro" id="IPR006153">
    <property type="entry name" value="Cation/H_exchanger_TM"/>
</dbReference>
<feature type="transmembrane region" description="Helical" evidence="9">
    <location>
        <begin position="598"/>
        <end position="622"/>
    </location>
</feature>
<feature type="transmembrane region" description="Helical" evidence="9">
    <location>
        <begin position="814"/>
        <end position="837"/>
    </location>
</feature>
<dbReference type="InterPro" id="IPR050794">
    <property type="entry name" value="CPA2_transporter"/>
</dbReference>
<evidence type="ECO:0000256" key="5">
    <source>
        <dbReference type="ARBA" id="ARBA00022989"/>
    </source>
</evidence>